<keyword evidence="3" id="KW-1185">Reference proteome</keyword>
<feature type="transmembrane region" description="Helical" evidence="1">
    <location>
        <begin position="20"/>
        <end position="43"/>
    </location>
</feature>
<gene>
    <name evidence="2" type="ORF">POCTA_138.1.T0200017</name>
</gene>
<sequence length="401" mass="47850">MEPGFDSYDGFLKGCNFTIVHAIIGFGLDFVPSTVVNILYTIIRILTNYFNSGQLLPEQYTLTIAVSIAYSYLIYKIEYLHRSAFLFKFRDDNWEALIPKLITKPFVILRFRIEILQFQQISSNKTYGYFINEEKTKQTNNSLLLYLYKIHEEYQNKTDIKDVEFCVDLIFQEKKIKLHLLLNKFEELNFIMILESEDVILKNQKLQHKFYMNHIQTNHLKQLSMSQTVLRKFLKSKNTSLIIQYKLSLFQYQILKGQKILFNDKLINLSQFYQKVLSQLQQYYQIKFLIQENIAQITSKQIHLLLIFELIKNANPQTEIIIKMYTEKDKIKLSYSGINKLRKSQIFNLCYKTLIEDYQQNCKTHSFIFHKFPIFSFNEIMSIQCNEQKQDIKLNQQKSND</sequence>
<feature type="transmembrane region" description="Helical" evidence="1">
    <location>
        <begin position="55"/>
        <end position="75"/>
    </location>
</feature>
<reference evidence="2" key="1">
    <citation type="submission" date="2021-01" db="EMBL/GenBank/DDBJ databases">
        <authorList>
            <consortium name="Genoscope - CEA"/>
            <person name="William W."/>
        </authorList>
    </citation>
    <scope>NUCLEOTIDE SEQUENCE</scope>
</reference>
<name>A0A8S1T6T1_PAROT</name>
<protein>
    <recommendedName>
        <fullName evidence="4">Transmembrane protein</fullName>
    </recommendedName>
</protein>
<evidence type="ECO:0000313" key="3">
    <source>
        <dbReference type="Proteomes" id="UP000683925"/>
    </source>
</evidence>
<keyword evidence="1" id="KW-0472">Membrane</keyword>
<organism evidence="2 3">
    <name type="scientific">Paramecium octaurelia</name>
    <dbReference type="NCBI Taxonomy" id="43137"/>
    <lineage>
        <taxon>Eukaryota</taxon>
        <taxon>Sar</taxon>
        <taxon>Alveolata</taxon>
        <taxon>Ciliophora</taxon>
        <taxon>Intramacronucleata</taxon>
        <taxon>Oligohymenophorea</taxon>
        <taxon>Peniculida</taxon>
        <taxon>Parameciidae</taxon>
        <taxon>Paramecium</taxon>
    </lineage>
</organism>
<accession>A0A8S1T6T1</accession>
<proteinExistence type="predicted"/>
<keyword evidence="1" id="KW-0812">Transmembrane</keyword>
<dbReference type="EMBL" id="CAJJDP010000020">
    <property type="protein sequence ID" value="CAD8147468.1"/>
    <property type="molecule type" value="Genomic_DNA"/>
</dbReference>
<evidence type="ECO:0000313" key="2">
    <source>
        <dbReference type="EMBL" id="CAD8147468.1"/>
    </source>
</evidence>
<comment type="caution">
    <text evidence="2">The sequence shown here is derived from an EMBL/GenBank/DDBJ whole genome shotgun (WGS) entry which is preliminary data.</text>
</comment>
<evidence type="ECO:0008006" key="4">
    <source>
        <dbReference type="Google" id="ProtNLM"/>
    </source>
</evidence>
<dbReference type="AlphaFoldDB" id="A0A8S1T6T1"/>
<dbReference type="OrthoDB" id="301933at2759"/>
<evidence type="ECO:0000256" key="1">
    <source>
        <dbReference type="SAM" id="Phobius"/>
    </source>
</evidence>
<keyword evidence="1" id="KW-1133">Transmembrane helix</keyword>
<dbReference type="Proteomes" id="UP000683925">
    <property type="component" value="Unassembled WGS sequence"/>
</dbReference>